<dbReference type="OrthoDB" id="10252347at2759"/>
<feature type="compositionally biased region" description="Polar residues" evidence="2">
    <location>
        <begin position="235"/>
        <end position="245"/>
    </location>
</feature>
<feature type="compositionally biased region" description="Basic residues" evidence="2">
    <location>
        <begin position="32"/>
        <end position="42"/>
    </location>
</feature>
<feature type="compositionally biased region" description="Basic and acidic residues" evidence="2">
    <location>
        <begin position="830"/>
        <end position="844"/>
    </location>
</feature>
<feature type="region of interest" description="Disordered" evidence="2">
    <location>
        <begin position="608"/>
        <end position="665"/>
    </location>
</feature>
<dbReference type="EMBL" id="CAJQZP010001707">
    <property type="protein sequence ID" value="CAG5059806.1"/>
    <property type="molecule type" value="Genomic_DNA"/>
</dbReference>
<feature type="region of interest" description="Disordered" evidence="2">
    <location>
        <begin position="1"/>
        <end position="47"/>
    </location>
</feature>
<feature type="compositionally biased region" description="Polar residues" evidence="2">
    <location>
        <begin position="787"/>
        <end position="798"/>
    </location>
</feature>
<dbReference type="GO" id="GO:0005813">
    <property type="term" value="C:centrosome"/>
    <property type="evidence" value="ECO:0007669"/>
    <property type="project" value="InterPro"/>
</dbReference>
<evidence type="ECO:0000256" key="2">
    <source>
        <dbReference type="SAM" id="MobiDB-lite"/>
    </source>
</evidence>
<evidence type="ECO:0000313" key="4">
    <source>
        <dbReference type="Proteomes" id="UP000691718"/>
    </source>
</evidence>
<evidence type="ECO:0000313" key="3">
    <source>
        <dbReference type="EMBL" id="CAG5059806.1"/>
    </source>
</evidence>
<feature type="coiled-coil region" evidence="1">
    <location>
        <begin position="453"/>
        <end position="544"/>
    </location>
</feature>
<reference evidence="3" key="1">
    <citation type="submission" date="2021-04" db="EMBL/GenBank/DDBJ databases">
        <authorList>
            <person name="Tunstrom K."/>
        </authorList>
    </citation>
    <scope>NUCLEOTIDE SEQUENCE</scope>
</reference>
<comment type="caution">
    <text evidence="3">The sequence shown here is derived from an EMBL/GenBank/DDBJ whole genome shotgun (WGS) entry which is preliminary data.</text>
</comment>
<feature type="compositionally biased region" description="Basic residues" evidence="2">
    <location>
        <begin position="711"/>
        <end position="720"/>
    </location>
</feature>
<dbReference type="GO" id="GO:0007098">
    <property type="term" value="P:centrosome cycle"/>
    <property type="evidence" value="ECO:0007669"/>
    <property type="project" value="InterPro"/>
</dbReference>
<dbReference type="PANTHER" id="PTHR34343">
    <property type="entry name" value="SEROLOGICALLY DEFINED COLON CANCER ANTIGEN 8"/>
    <property type="match status" value="1"/>
</dbReference>
<dbReference type="InterPro" id="IPR031887">
    <property type="entry name" value="SDCCAG8"/>
</dbReference>
<evidence type="ECO:0000256" key="1">
    <source>
        <dbReference type="SAM" id="Coils"/>
    </source>
</evidence>
<dbReference type="GO" id="GO:0005814">
    <property type="term" value="C:centriole"/>
    <property type="evidence" value="ECO:0007669"/>
    <property type="project" value="TreeGrafter"/>
</dbReference>
<dbReference type="GO" id="GO:0001764">
    <property type="term" value="P:neuron migration"/>
    <property type="evidence" value="ECO:0007669"/>
    <property type="project" value="TreeGrafter"/>
</dbReference>
<dbReference type="Pfam" id="PF15964">
    <property type="entry name" value="CCCAP"/>
    <property type="match status" value="2"/>
</dbReference>
<keyword evidence="4" id="KW-1185">Reference proteome</keyword>
<dbReference type="PANTHER" id="PTHR34343:SF1">
    <property type="entry name" value="SEROLOGICALLY DEFINED COLON CANCER ANTIGEN 8"/>
    <property type="match status" value="1"/>
</dbReference>
<keyword evidence="1" id="KW-0175">Coiled coil</keyword>
<feature type="compositionally biased region" description="Basic and acidic residues" evidence="2">
    <location>
        <begin position="620"/>
        <end position="640"/>
    </location>
</feature>
<feature type="compositionally biased region" description="Basic and acidic residues" evidence="2">
    <location>
        <begin position="759"/>
        <end position="786"/>
    </location>
</feature>
<feature type="region of interest" description="Disordered" evidence="2">
    <location>
        <begin position="711"/>
        <end position="737"/>
    </location>
</feature>
<name>A0A8S3YFI7_PARAO</name>
<sequence length="844" mass="96567">MGSTSYLSKPKSTGYRVKSGSSVGSDKEMNGKLKRSKIRRPSKMNDYGAKRIPDYTELAYKEAVSKLRYFLSGNSAPSVRSYGGSISMKNLEESDGDLDKKYTSTYSTFGEYKTRPRLTAKYTTLYADSLSNYTPPKVSIAPQPTAASTAAELTGGTNPDVINFIQKQEEYIEQLERESQYCRDELNNLLGKVKEVISENEHLHEAQKNKIISRMFQYNAGSETDELDDVGDSTGLDSDNKVSPSKTRRAKSRTTKLEGPNIVFESRIAELEAQLTQAKIDLKKVQDENNENKRKLASGLVDSTCLDGFKRQIDNLQRDKSSLEAQIAKLKLNLEQQEIDLDGRYKRSSDVVEHQLREERNNLEAEVRRLKDDLAKERNKIRELAGEGTRRAIQERSAAEQRYNAHFDELQHDLAAQYDNVAKLQNTMQMDLDRQRREESDLKRELSMKNAYIEELKMELKNKTASLQADLAQAHAEKASLEEELANARLAMERQQRQAKHETNRLNSEIQSLRQRLDRADADLVHSRRENLRLSEQISTLEKELNMKSLTPISPEKNKKEKELSSMLETMENKHAKTVAELESMIQSQNSLMEKLTGECRLLTDKLDDANRRHKAQSRSRVDEPIRTQRDRSRSRDQPGNRRSNKHRSGKESDSSNNYQPIVVGPLTTNQDLKDFHGEKIYNLPLMIQQPFLREKKEPIKVDISVKLIPKPKKKDRKRRESQLDEAANTPNKPVKNNISMIVTSDDIHVLNETVEMAREDDLSPKVSDNKEARQTTDHIKEDNREVLSTPNIDLNTHQNDESSDSKSNLPEESPYSKDVANNEIPIDSHQNENKDETKQPTEE</sequence>
<feature type="coiled-coil region" evidence="1">
    <location>
        <begin position="165"/>
        <end position="192"/>
    </location>
</feature>
<organism evidence="3 4">
    <name type="scientific">Parnassius apollo</name>
    <name type="common">Apollo butterfly</name>
    <name type="synonym">Papilio apollo</name>
    <dbReference type="NCBI Taxonomy" id="110799"/>
    <lineage>
        <taxon>Eukaryota</taxon>
        <taxon>Metazoa</taxon>
        <taxon>Ecdysozoa</taxon>
        <taxon>Arthropoda</taxon>
        <taxon>Hexapoda</taxon>
        <taxon>Insecta</taxon>
        <taxon>Pterygota</taxon>
        <taxon>Neoptera</taxon>
        <taxon>Endopterygota</taxon>
        <taxon>Lepidoptera</taxon>
        <taxon>Glossata</taxon>
        <taxon>Ditrysia</taxon>
        <taxon>Papilionoidea</taxon>
        <taxon>Papilionidae</taxon>
        <taxon>Parnassiinae</taxon>
        <taxon>Parnassini</taxon>
        <taxon>Parnassius</taxon>
        <taxon>Parnassius</taxon>
    </lineage>
</organism>
<dbReference type="Proteomes" id="UP000691718">
    <property type="component" value="Unassembled WGS sequence"/>
</dbReference>
<dbReference type="GO" id="GO:0030010">
    <property type="term" value="P:establishment of cell polarity"/>
    <property type="evidence" value="ECO:0007669"/>
    <property type="project" value="TreeGrafter"/>
</dbReference>
<accession>A0A8S3YFI7</accession>
<proteinExistence type="predicted"/>
<feature type="coiled-coil region" evidence="1">
    <location>
        <begin position="261"/>
        <end position="427"/>
    </location>
</feature>
<feature type="region of interest" description="Disordered" evidence="2">
    <location>
        <begin position="225"/>
        <end position="254"/>
    </location>
</feature>
<feature type="region of interest" description="Disordered" evidence="2">
    <location>
        <begin position="759"/>
        <end position="844"/>
    </location>
</feature>
<dbReference type="AlphaFoldDB" id="A0A8S3YFI7"/>
<dbReference type="GO" id="GO:0035148">
    <property type="term" value="P:tube formation"/>
    <property type="evidence" value="ECO:0007669"/>
    <property type="project" value="TreeGrafter"/>
</dbReference>
<protein>
    <submittedName>
        <fullName evidence="3">(apollo) hypothetical protein</fullName>
    </submittedName>
</protein>
<gene>
    <name evidence="3" type="ORF">PAPOLLO_LOCUS28154</name>
</gene>
<feature type="compositionally biased region" description="Polar residues" evidence="2">
    <location>
        <begin position="1"/>
        <end position="11"/>
    </location>
</feature>